<dbReference type="AlphaFoldDB" id="A0A246JNG3"/>
<evidence type="ECO:0000256" key="2">
    <source>
        <dbReference type="SAM" id="SignalP"/>
    </source>
</evidence>
<dbReference type="PANTHER" id="PTHR38075:SF1">
    <property type="entry name" value="DUF4139 DOMAIN-CONTAINING PROTEIN"/>
    <property type="match status" value="1"/>
</dbReference>
<dbReference type="OrthoDB" id="9808067at2"/>
<feature type="chain" id="PRO_5012376916" evidence="2">
    <location>
        <begin position="25"/>
        <end position="473"/>
    </location>
</feature>
<feature type="signal peptide" evidence="2">
    <location>
        <begin position="1"/>
        <end position="24"/>
    </location>
</feature>
<reference evidence="3 4" key="1">
    <citation type="journal article" date="2002" name="Int. J. Syst. Evol. Microbiol.">
        <title>Sphingopyxis witflariensis sp. nov., isolated from activated sludge.</title>
        <authorList>
            <person name="Kampfer P."/>
            <person name="Witzenberger R."/>
            <person name="Denner E.B."/>
            <person name="Busse H.J."/>
            <person name="Neef A."/>
        </authorList>
    </citation>
    <scope>NUCLEOTIDE SEQUENCE [LARGE SCALE GENOMIC DNA]</scope>
    <source>
        <strain evidence="3 4">DSM 14551</strain>
    </source>
</reference>
<comment type="caution">
    <text evidence="3">The sequence shown here is derived from an EMBL/GenBank/DDBJ whole genome shotgun (WGS) entry which is preliminary data.</text>
</comment>
<feature type="region of interest" description="Disordered" evidence="1">
    <location>
        <begin position="245"/>
        <end position="265"/>
    </location>
</feature>
<dbReference type="EMBL" id="NISJ01000010">
    <property type="protein sequence ID" value="OWQ94157.1"/>
    <property type="molecule type" value="Genomic_DNA"/>
</dbReference>
<evidence type="ECO:0000313" key="3">
    <source>
        <dbReference type="EMBL" id="OWQ94157.1"/>
    </source>
</evidence>
<keyword evidence="4" id="KW-1185">Reference proteome</keyword>
<accession>A0A246JNG3</accession>
<dbReference type="PANTHER" id="PTHR38075">
    <property type="entry name" value="DUF4139 DOMAIN-CONTAINING PROTEIN"/>
    <property type="match status" value="1"/>
</dbReference>
<sequence>MRALTMACVPAVLMAVSAVFPAAAQDPTQGNAQGDLAITIYNGGQSLVQDIRQINFPAGRTRQEFPDVSAQIRPQTVSFAADGTAIVEQNFDYDLLSPNALMQKAVGETVTLLRINPATGAETRERAKILAVNGGVVLQVGPRIEILRDDGLPVRVIFDKIPPNLRAKPTLSITVESKSAGTRPATLSYLTNGLGWAADYVSLFDEKAGTIDVQGWVTLTNNTGTTFDNAKTLLVAGTPSGGGTAGYGRSYRSPGPGNLRRAGTETAPREQLGDYYLYPLPERTTIANAQTKQVSFLDVSKVPAQKIYQFTVDGFNNMTEPASAASVIKFTSSREGGLGDALPAGTVRFYQRDLRGDPQFIGENAIGHTPMGSELGLKTGDAFDVKVKATVVSRERRSPSIWRSSMSYLLTNARPQPVTLDLIQDGLDWYWDDTRIITESQKSVRRDSDGTQWRVTVPANGEATITATFETRY</sequence>
<name>A0A246JNG3_9SPHN</name>
<evidence type="ECO:0000256" key="1">
    <source>
        <dbReference type="SAM" id="MobiDB-lite"/>
    </source>
</evidence>
<gene>
    <name evidence="3" type="ORF">CDQ91_16040</name>
</gene>
<proteinExistence type="predicted"/>
<dbReference type="Proteomes" id="UP000197097">
    <property type="component" value="Unassembled WGS sequence"/>
</dbReference>
<keyword evidence="2" id="KW-0732">Signal</keyword>
<organism evidence="3 4">
    <name type="scientific">Sphingopyxis witflariensis</name>
    <dbReference type="NCBI Taxonomy" id="173675"/>
    <lineage>
        <taxon>Bacteria</taxon>
        <taxon>Pseudomonadati</taxon>
        <taxon>Pseudomonadota</taxon>
        <taxon>Alphaproteobacteria</taxon>
        <taxon>Sphingomonadales</taxon>
        <taxon>Sphingomonadaceae</taxon>
        <taxon>Sphingopyxis</taxon>
    </lineage>
</organism>
<protein>
    <submittedName>
        <fullName evidence="3">DUF4139 domain-containing protein</fullName>
    </submittedName>
</protein>
<evidence type="ECO:0000313" key="4">
    <source>
        <dbReference type="Proteomes" id="UP000197097"/>
    </source>
</evidence>